<keyword evidence="2" id="KW-1185">Reference proteome</keyword>
<organism evidence="1 2">
    <name type="scientific">Paramecium pentaurelia</name>
    <dbReference type="NCBI Taxonomy" id="43138"/>
    <lineage>
        <taxon>Eukaryota</taxon>
        <taxon>Sar</taxon>
        <taxon>Alveolata</taxon>
        <taxon>Ciliophora</taxon>
        <taxon>Intramacronucleata</taxon>
        <taxon>Oligohymenophorea</taxon>
        <taxon>Peniculida</taxon>
        <taxon>Parameciidae</taxon>
        <taxon>Paramecium</taxon>
    </lineage>
</organism>
<comment type="caution">
    <text evidence="1">The sequence shown here is derived from an EMBL/GenBank/DDBJ whole genome shotgun (WGS) entry which is preliminary data.</text>
</comment>
<evidence type="ECO:0000313" key="1">
    <source>
        <dbReference type="EMBL" id="CAD8133536.1"/>
    </source>
</evidence>
<sequence length="101" mass="12513">MNSILKLRYLVKLDFTLKNLKNFIKLIRFIIYQNFQITHNKIKIQLNKTIIYIDTLFQDSDIYKELLFREYSLNSICSKFLYSLKHKRNIITFRIYRKQRL</sequence>
<reference evidence="1" key="1">
    <citation type="submission" date="2021-01" db="EMBL/GenBank/DDBJ databases">
        <authorList>
            <consortium name="Genoscope - CEA"/>
            <person name="William W."/>
        </authorList>
    </citation>
    <scope>NUCLEOTIDE SEQUENCE</scope>
</reference>
<name>A0A8S1RZZ1_9CILI</name>
<proteinExistence type="predicted"/>
<evidence type="ECO:0000313" key="2">
    <source>
        <dbReference type="Proteomes" id="UP000689195"/>
    </source>
</evidence>
<dbReference type="AlphaFoldDB" id="A0A8S1RZZ1"/>
<dbReference type="Proteomes" id="UP000689195">
    <property type="component" value="Unassembled WGS sequence"/>
</dbReference>
<dbReference type="EMBL" id="CAJJDO010000002">
    <property type="protein sequence ID" value="CAD8133536.1"/>
    <property type="molecule type" value="Genomic_DNA"/>
</dbReference>
<gene>
    <name evidence="1" type="ORF">PPENT_87.1.T0020454</name>
</gene>
<protein>
    <submittedName>
        <fullName evidence="1">Uncharacterized protein</fullName>
    </submittedName>
</protein>
<accession>A0A8S1RZZ1</accession>